<name>A0AAV5LYA7_9ROSI</name>
<proteinExistence type="predicted"/>
<protein>
    <submittedName>
        <fullName evidence="1">Uncharacterized protein</fullName>
    </submittedName>
</protein>
<reference evidence="1 2" key="1">
    <citation type="journal article" date="2021" name="Commun. Biol.">
        <title>The genome of Shorea leprosula (Dipterocarpaceae) highlights the ecological relevance of drought in aseasonal tropical rainforests.</title>
        <authorList>
            <person name="Ng K.K.S."/>
            <person name="Kobayashi M.J."/>
            <person name="Fawcett J.A."/>
            <person name="Hatakeyama M."/>
            <person name="Paape T."/>
            <person name="Ng C.H."/>
            <person name="Ang C.C."/>
            <person name="Tnah L.H."/>
            <person name="Lee C.T."/>
            <person name="Nishiyama T."/>
            <person name="Sese J."/>
            <person name="O'Brien M.J."/>
            <person name="Copetti D."/>
            <person name="Mohd Noor M.I."/>
            <person name="Ong R.C."/>
            <person name="Putra M."/>
            <person name="Sireger I.Z."/>
            <person name="Indrioko S."/>
            <person name="Kosugi Y."/>
            <person name="Izuno A."/>
            <person name="Isagi Y."/>
            <person name="Lee S.L."/>
            <person name="Shimizu K.K."/>
        </authorList>
    </citation>
    <scope>NUCLEOTIDE SEQUENCE [LARGE SCALE GENOMIC DNA]</scope>
    <source>
        <strain evidence="1">214</strain>
    </source>
</reference>
<dbReference type="AlphaFoldDB" id="A0AAV5LYA7"/>
<comment type="caution">
    <text evidence="1">The sequence shown here is derived from an EMBL/GenBank/DDBJ whole genome shotgun (WGS) entry which is preliminary data.</text>
</comment>
<accession>A0AAV5LYA7</accession>
<sequence>MTGVMKTWYTFRKYGRVLDIYNPLTKLKSRKRFSFVRFLTVKDEVVLERQLDQITVGASKLWVNKPRFKKEEERSRVVKRPVEKNHVKPRRSYAEVVKGNHGMIANKMIQPQSVMDVGSDQNMQQKGDWPKATSRIWKVKNDDCVSDGLEFTTKEEDFLWLKGCYVGTLYSMEMILTLQEKFFMEGYFSCKVRPMGGRLVLLEGSDQDEIKDLAEIAMDWLGQWFEDVKPWDPTMVARESKKKRFDIGRILISTPVMSFITKSMKIKVNGEPDVIKVMEEKATNGIFSMKSDHVFKELSASDEFSSESWSLHSEIEGACGESVHGGSWVGGKWKDTTRDLWIVDCRWWMADGGWWMVDGGWWMVDGGWWMVDGGLWIVDCGLCIVDCGSCIVD</sequence>
<keyword evidence="2" id="KW-1185">Reference proteome</keyword>
<dbReference type="Proteomes" id="UP001054252">
    <property type="component" value="Unassembled WGS sequence"/>
</dbReference>
<organism evidence="1 2">
    <name type="scientific">Rubroshorea leprosula</name>
    <dbReference type="NCBI Taxonomy" id="152421"/>
    <lineage>
        <taxon>Eukaryota</taxon>
        <taxon>Viridiplantae</taxon>
        <taxon>Streptophyta</taxon>
        <taxon>Embryophyta</taxon>
        <taxon>Tracheophyta</taxon>
        <taxon>Spermatophyta</taxon>
        <taxon>Magnoliopsida</taxon>
        <taxon>eudicotyledons</taxon>
        <taxon>Gunneridae</taxon>
        <taxon>Pentapetalae</taxon>
        <taxon>rosids</taxon>
        <taxon>malvids</taxon>
        <taxon>Malvales</taxon>
        <taxon>Dipterocarpaceae</taxon>
        <taxon>Rubroshorea</taxon>
    </lineage>
</organism>
<evidence type="ECO:0000313" key="2">
    <source>
        <dbReference type="Proteomes" id="UP001054252"/>
    </source>
</evidence>
<evidence type="ECO:0000313" key="1">
    <source>
        <dbReference type="EMBL" id="GKV41636.1"/>
    </source>
</evidence>
<dbReference type="EMBL" id="BPVZ01000151">
    <property type="protein sequence ID" value="GKV41636.1"/>
    <property type="molecule type" value="Genomic_DNA"/>
</dbReference>
<gene>
    <name evidence="1" type="ORF">SLEP1_g49142</name>
</gene>